<proteinExistence type="predicted"/>
<organism evidence="1">
    <name type="scientific">marine metagenome</name>
    <dbReference type="NCBI Taxonomy" id="408172"/>
    <lineage>
        <taxon>unclassified sequences</taxon>
        <taxon>metagenomes</taxon>
        <taxon>ecological metagenomes</taxon>
    </lineage>
</organism>
<gene>
    <name evidence="1" type="ORF">METZ01_LOCUS114184</name>
</gene>
<protein>
    <submittedName>
        <fullName evidence="1">Uncharacterized protein</fullName>
    </submittedName>
</protein>
<dbReference type="EMBL" id="UINC01014369">
    <property type="protein sequence ID" value="SVA61330.1"/>
    <property type="molecule type" value="Genomic_DNA"/>
</dbReference>
<feature type="non-terminal residue" evidence="1">
    <location>
        <position position="121"/>
    </location>
</feature>
<reference evidence="1" key="1">
    <citation type="submission" date="2018-05" db="EMBL/GenBank/DDBJ databases">
        <authorList>
            <person name="Lanie J.A."/>
            <person name="Ng W.-L."/>
            <person name="Kazmierczak K.M."/>
            <person name="Andrzejewski T.M."/>
            <person name="Davidsen T.M."/>
            <person name="Wayne K.J."/>
            <person name="Tettelin H."/>
            <person name="Glass J.I."/>
            <person name="Rusch D."/>
            <person name="Podicherti R."/>
            <person name="Tsui H.-C.T."/>
            <person name="Winkler M.E."/>
        </authorList>
    </citation>
    <scope>NUCLEOTIDE SEQUENCE</scope>
</reference>
<evidence type="ECO:0000313" key="1">
    <source>
        <dbReference type="EMBL" id="SVA61330.1"/>
    </source>
</evidence>
<dbReference type="AlphaFoldDB" id="A0A381X9N2"/>
<sequence>MNYSKLKLITILIFNITIIMAGENNFNTVWTDVPWGQGGVTPSGGVSSMNGPFDIDQDGYLEFVASSGWAGSFGNEIMLYEVVDNNVYELVFWYNLLYLDNTDCTEEDPNTCVFDSFSNVT</sequence>
<accession>A0A381X9N2</accession>
<name>A0A381X9N2_9ZZZZ</name>